<dbReference type="PANTHER" id="PTHR44523">
    <property type="entry name" value="TETRATRICOPEPTIDE REPEAT PROTEIN 13"/>
    <property type="match status" value="1"/>
</dbReference>
<dbReference type="Proteomes" id="UP001318040">
    <property type="component" value="Chromosome 6"/>
</dbReference>
<feature type="region of interest" description="Disordered" evidence="2">
    <location>
        <begin position="62"/>
        <end position="102"/>
    </location>
</feature>
<keyword evidence="1" id="KW-0802">TPR repeat</keyword>
<dbReference type="AlphaFoldDB" id="A0AAJ7SSA2"/>
<evidence type="ECO:0000256" key="2">
    <source>
        <dbReference type="SAM" id="MobiDB-lite"/>
    </source>
</evidence>
<name>A0AAJ7SSA2_PETMA</name>
<gene>
    <name evidence="5" type="primary">TTC13</name>
</gene>
<dbReference type="SUPFAM" id="SSF48452">
    <property type="entry name" value="TPR-like"/>
    <property type="match status" value="2"/>
</dbReference>
<dbReference type="SMART" id="SM00028">
    <property type="entry name" value="TPR"/>
    <property type="match status" value="6"/>
</dbReference>
<organism evidence="4 5">
    <name type="scientific">Petromyzon marinus</name>
    <name type="common">Sea lamprey</name>
    <dbReference type="NCBI Taxonomy" id="7757"/>
    <lineage>
        <taxon>Eukaryota</taxon>
        <taxon>Metazoa</taxon>
        <taxon>Chordata</taxon>
        <taxon>Craniata</taxon>
        <taxon>Vertebrata</taxon>
        <taxon>Cyclostomata</taxon>
        <taxon>Hyperoartia</taxon>
        <taxon>Petromyzontiformes</taxon>
        <taxon>Petromyzontidae</taxon>
        <taxon>Petromyzon</taxon>
    </lineage>
</organism>
<feature type="compositionally biased region" description="Low complexity" evidence="2">
    <location>
        <begin position="63"/>
        <end position="88"/>
    </location>
</feature>
<proteinExistence type="predicted"/>
<dbReference type="Pfam" id="PF00515">
    <property type="entry name" value="TPR_1"/>
    <property type="match status" value="1"/>
</dbReference>
<feature type="repeat" description="TPR" evidence="1">
    <location>
        <begin position="274"/>
        <end position="307"/>
    </location>
</feature>
<accession>A0AAJ7SSA2</accession>
<dbReference type="InterPro" id="IPR019734">
    <property type="entry name" value="TPR_rpt"/>
</dbReference>
<keyword evidence="3" id="KW-0732">Signal</keyword>
<dbReference type="Gene3D" id="1.25.40.10">
    <property type="entry name" value="Tetratricopeptide repeat domain"/>
    <property type="match status" value="2"/>
</dbReference>
<feature type="repeat" description="TPR" evidence="1">
    <location>
        <begin position="342"/>
        <end position="375"/>
    </location>
</feature>
<dbReference type="CTD" id="79573"/>
<evidence type="ECO:0000313" key="4">
    <source>
        <dbReference type="Proteomes" id="UP001318040"/>
    </source>
</evidence>
<feature type="region of interest" description="Disordered" evidence="2">
    <location>
        <begin position="1"/>
        <end position="22"/>
    </location>
</feature>
<dbReference type="RefSeq" id="XP_032804299.1">
    <property type="nucleotide sequence ID" value="XM_032948408.1"/>
</dbReference>
<feature type="repeat" description="TPR" evidence="1">
    <location>
        <begin position="308"/>
        <end position="341"/>
    </location>
</feature>
<dbReference type="InterPro" id="IPR011990">
    <property type="entry name" value="TPR-like_helical_dom_sf"/>
</dbReference>
<keyword evidence="4" id="KW-1185">Reference proteome</keyword>
<feature type="repeat" description="TPR" evidence="1">
    <location>
        <begin position="376"/>
        <end position="409"/>
    </location>
</feature>
<feature type="chain" id="PRO_5042482008" evidence="3">
    <location>
        <begin position="48"/>
        <end position="887"/>
    </location>
</feature>
<feature type="signal peptide" evidence="3">
    <location>
        <begin position="1"/>
        <end position="47"/>
    </location>
</feature>
<dbReference type="PANTHER" id="PTHR44523:SF1">
    <property type="entry name" value="TETRATRICOPEPTIDE REPEAT PROTEIN 13"/>
    <property type="match status" value="1"/>
</dbReference>
<dbReference type="PROSITE" id="PS50005">
    <property type="entry name" value="TPR"/>
    <property type="match status" value="4"/>
</dbReference>
<sequence length="887" mass="99599">MAVLVLSAPPPPPLSPPSLASPRLSRMPLLISLLLLLLAASSSSTRGAEFFQSLPLFGGEQEPGQVCQQRHQQQQQHQQQQPQQQPPGQAEPGTAAPERGAECGERWSRLPHLCADAVPVSLRHDFPVACDSVVSCEQSSINNENFLSQAVVLAEQRKFPFPSGVLDTDRQLAYGFVLIHFGLNDEAIKHFTSLLQDTADLVSAVYGRAIAYARKGLQDIENMQRALADFDQVLQLQPEAAYIYEQRAELLSPLGRTSEAMADCTRAIALRPSARLYLLRGTFSFMSEDYPKAYEDFQKSLELDMNQPVAMHYKGLTFYHRGKLREAVDTFKDALRLKSDYTDVYRSLGQAYRELGDFEAAMESFQKALLLNQKHVLSLQLRGIMLYHHGEPSQALNDFKRCLQLEPSNEVCQYMKGLSHVALGQFYEGVKAQTKVMLNEPLPGQKASPEYLRVKYLREYSRYLHANLDTPVADCSADHDLTAAFREHWAKNLPFLLEGYEEQPGLQPSIRDVVPQSFDAYGADVRELVCAADRLGSLMQYDAPGFLPNRRVHRAMGMAALEVMQTLQHVWRNGKVRVAGKSRRLTWRDLFDVAVKWRRMVDPDQPVLWLDLMPARGLKSGFNSHINLVRGHVSNLRYATYFDRMLTSVKEKLLQHYGTNPKLHGETRESVQKARSVEDLLPALKIFHSGRQQQQPGFMVATKVPGRADRDQQLDGFTLTMTGDAVGNVLFIADTQTTQRRTDEYHSEIRELFQQFLEQGKRMRLSAQPGDVDTLCNIMLSMVYYFYNLMPLSRGSSVVAYTILVGGLLASGKEISVKIPKGMLVDLEAMTAGSPEAFISTMRTWIKLKSASWVQSGLPSVAETFPTLRGVLEVLNTDAASHCHRAS</sequence>
<dbReference type="PROSITE" id="PS50293">
    <property type="entry name" value="TPR_REGION"/>
    <property type="match status" value="1"/>
</dbReference>
<evidence type="ECO:0000256" key="1">
    <source>
        <dbReference type="PROSITE-ProRule" id="PRU00339"/>
    </source>
</evidence>
<reference evidence="5" key="1">
    <citation type="submission" date="2025-08" db="UniProtKB">
        <authorList>
            <consortium name="RefSeq"/>
        </authorList>
    </citation>
    <scope>IDENTIFICATION</scope>
    <source>
        <tissue evidence="5">Sperm</tissue>
    </source>
</reference>
<protein>
    <submittedName>
        <fullName evidence="5">Tetratricopeptide repeat protein 13 isoform X2</fullName>
    </submittedName>
</protein>
<evidence type="ECO:0000313" key="5">
    <source>
        <dbReference type="RefSeq" id="XP_032804299.1"/>
    </source>
</evidence>
<evidence type="ECO:0000256" key="3">
    <source>
        <dbReference type="SAM" id="SignalP"/>
    </source>
</evidence>